<keyword evidence="2" id="KW-1133">Transmembrane helix</keyword>
<dbReference type="RefSeq" id="WP_378929266.1">
    <property type="nucleotide sequence ID" value="NZ_JBHLVO010000001.1"/>
</dbReference>
<feature type="transmembrane region" description="Helical" evidence="2">
    <location>
        <begin position="26"/>
        <end position="47"/>
    </location>
</feature>
<feature type="compositionally biased region" description="Basic and acidic residues" evidence="1">
    <location>
        <begin position="137"/>
        <end position="146"/>
    </location>
</feature>
<proteinExistence type="predicted"/>
<feature type="region of interest" description="Disordered" evidence="1">
    <location>
        <begin position="125"/>
        <end position="147"/>
    </location>
</feature>
<accession>A0ABV6G939</accession>
<reference evidence="3 4" key="1">
    <citation type="submission" date="2024-09" db="EMBL/GenBank/DDBJ databases">
        <authorList>
            <person name="Sun Q."/>
            <person name="Mori K."/>
        </authorList>
    </citation>
    <scope>NUCLEOTIDE SEQUENCE [LARGE SCALE GENOMIC DNA]</scope>
    <source>
        <strain evidence="3 4">CCM 7228</strain>
    </source>
</reference>
<name>A0ABV6G939_9BACI</name>
<evidence type="ECO:0000313" key="3">
    <source>
        <dbReference type="EMBL" id="MFC0269901.1"/>
    </source>
</evidence>
<comment type="caution">
    <text evidence="3">The sequence shown here is derived from an EMBL/GenBank/DDBJ whole genome shotgun (WGS) entry which is preliminary data.</text>
</comment>
<sequence>MSNKQSLIQKLKDLLSQGDSKKPSKYHYFLIVLVLGVAFMLISNLFYPEEGANSVLPTTATTEAEKETEVFKSTAADGEKGSISDYEAEYEKQLKEALEAILGVDDVTVVVNVDATSLKVLEKNRVSQTQGTEETDREGGKRKVDDTSTDEQVVVIREGEKETPIILQVKKPEVRGVLVVAKGADNIHIKKTIVESVTRVLGVASHRVQVAPKK</sequence>
<organism evidence="3 4">
    <name type="scientific">Metabacillus herbersteinensis</name>
    <dbReference type="NCBI Taxonomy" id="283816"/>
    <lineage>
        <taxon>Bacteria</taxon>
        <taxon>Bacillati</taxon>
        <taxon>Bacillota</taxon>
        <taxon>Bacilli</taxon>
        <taxon>Bacillales</taxon>
        <taxon>Bacillaceae</taxon>
        <taxon>Metabacillus</taxon>
    </lineage>
</organism>
<gene>
    <name evidence="3" type="primary">spoIIIAG</name>
    <name evidence="3" type="ORF">ACFFIX_00310</name>
</gene>
<evidence type="ECO:0000256" key="1">
    <source>
        <dbReference type="SAM" id="MobiDB-lite"/>
    </source>
</evidence>
<keyword evidence="2" id="KW-0472">Membrane</keyword>
<evidence type="ECO:0000313" key="4">
    <source>
        <dbReference type="Proteomes" id="UP001589854"/>
    </source>
</evidence>
<dbReference type="Proteomes" id="UP001589854">
    <property type="component" value="Unassembled WGS sequence"/>
</dbReference>
<keyword evidence="2" id="KW-0812">Transmembrane</keyword>
<evidence type="ECO:0000256" key="2">
    <source>
        <dbReference type="SAM" id="Phobius"/>
    </source>
</evidence>
<dbReference type="EMBL" id="JBHLVO010000001">
    <property type="protein sequence ID" value="MFC0269901.1"/>
    <property type="molecule type" value="Genomic_DNA"/>
</dbReference>
<keyword evidence="4" id="KW-1185">Reference proteome</keyword>
<dbReference type="NCBIfam" id="TIGR02830">
    <property type="entry name" value="spore_III_AG"/>
    <property type="match status" value="1"/>
</dbReference>
<dbReference type="InterPro" id="IPR014195">
    <property type="entry name" value="Spore_III_AG"/>
</dbReference>
<protein>
    <submittedName>
        <fullName evidence="3">Stage III sporulation protein AG</fullName>
    </submittedName>
</protein>